<feature type="non-terminal residue" evidence="2">
    <location>
        <position position="71"/>
    </location>
</feature>
<proteinExistence type="predicted"/>
<reference evidence="2" key="1">
    <citation type="submission" date="2022-03" db="EMBL/GenBank/DDBJ databases">
        <authorList>
            <person name="Martin H S."/>
        </authorList>
    </citation>
    <scope>NUCLEOTIDE SEQUENCE</scope>
</reference>
<feature type="region of interest" description="Disordered" evidence="1">
    <location>
        <begin position="1"/>
        <end position="35"/>
    </location>
</feature>
<evidence type="ECO:0000313" key="2">
    <source>
        <dbReference type="EMBL" id="CAH2035090.1"/>
    </source>
</evidence>
<dbReference type="EMBL" id="OW152813">
    <property type="protein sequence ID" value="CAH2035090.1"/>
    <property type="molecule type" value="Genomic_DNA"/>
</dbReference>
<evidence type="ECO:0000313" key="3">
    <source>
        <dbReference type="Proteomes" id="UP000837857"/>
    </source>
</evidence>
<sequence length="71" mass="8026">MSFSEGNVAESCGRGRARGRGRGRDSAETSDELSQIRAERQIAQRRVAALSPSIKKELLQKKNINYNYYSY</sequence>
<evidence type="ECO:0000256" key="1">
    <source>
        <dbReference type="SAM" id="MobiDB-lite"/>
    </source>
</evidence>
<dbReference type="Proteomes" id="UP000837857">
    <property type="component" value="Chromosome 1"/>
</dbReference>
<keyword evidence="3" id="KW-1185">Reference proteome</keyword>
<organism evidence="2 3">
    <name type="scientific">Iphiclides podalirius</name>
    <name type="common">scarce swallowtail</name>
    <dbReference type="NCBI Taxonomy" id="110791"/>
    <lineage>
        <taxon>Eukaryota</taxon>
        <taxon>Metazoa</taxon>
        <taxon>Ecdysozoa</taxon>
        <taxon>Arthropoda</taxon>
        <taxon>Hexapoda</taxon>
        <taxon>Insecta</taxon>
        <taxon>Pterygota</taxon>
        <taxon>Neoptera</taxon>
        <taxon>Endopterygota</taxon>
        <taxon>Lepidoptera</taxon>
        <taxon>Glossata</taxon>
        <taxon>Ditrysia</taxon>
        <taxon>Papilionoidea</taxon>
        <taxon>Papilionidae</taxon>
        <taxon>Papilioninae</taxon>
        <taxon>Iphiclides</taxon>
    </lineage>
</organism>
<accession>A0ABN8HNL3</accession>
<gene>
    <name evidence="2" type="ORF">IPOD504_LOCUS411</name>
</gene>
<protein>
    <submittedName>
        <fullName evidence="2">Uncharacterized protein</fullName>
    </submittedName>
</protein>
<name>A0ABN8HNL3_9NEOP</name>